<feature type="compositionally biased region" description="Basic and acidic residues" evidence="2">
    <location>
        <begin position="602"/>
        <end position="615"/>
    </location>
</feature>
<reference evidence="7" key="1">
    <citation type="journal article" date="2010" name="Nature">
        <title>The Amphimedon queenslandica genome and the evolution of animal complexity.</title>
        <authorList>
            <person name="Srivastava M."/>
            <person name="Simakov O."/>
            <person name="Chapman J."/>
            <person name="Fahey B."/>
            <person name="Gauthier M.E."/>
            <person name="Mitros T."/>
            <person name="Richards G.S."/>
            <person name="Conaco C."/>
            <person name="Dacre M."/>
            <person name="Hellsten U."/>
            <person name="Larroux C."/>
            <person name="Putnam N.H."/>
            <person name="Stanke M."/>
            <person name="Adamska M."/>
            <person name="Darling A."/>
            <person name="Degnan S.M."/>
            <person name="Oakley T.H."/>
            <person name="Plachetzki D.C."/>
            <person name="Zhai Y."/>
            <person name="Adamski M."/>
            <person name="Calcino A."/>
            <person name="Cummins S.F."/>
            <person name="Goodstein D.M."/>
            <person name="Harris C."/>
            <person name="Jackson D.J."/>
            <person name="Leys S.P."/>
            <person name="Shu S."/>
            <person name="Woodcroft B.J."/>
            <person name="Vervoort M."/>
            <person name="Kosik K.S."/>
            <person name="Manning G."/>
            <person name="Degnan B.M."/>
            <person name="Rokhsar D.S."/>
        </authorList>
    </citation>
    <scope>NUCLEOTIDE SEQUENCE [LARGE SCALE GENOMIC DNA]</scope>
</reference>
<proteinExistence type="predicted"/>
<dbReference type="SUPFAM" id="SSF49265">
    <property type="entry name" value="Fibronectin type III"/>
    <property type="match status" value="1"/>
</dbReference>
<feature type="signal peptide" evidence="4">
    <location>
        <begin position="1"/>
        <end position="25"/>
    </location>
</feature>
<feature type="compositionally biased region" description="Polar residues" evidence="2">
    <location>
        <begin position="541"/>
        <end position="554"/>
    </location>
</feature>
<name>A0A1X7UGD4_AMPQE</name>
<dbReference type="SMART" id="SM00060">
    <property type="entry name" value="FN3"/>
    <property type="match status" value="2"/>
</dbReference>
<dbReference type="Proteomes" id="UP000007879">
    <property type="component" value="Unassembled WGS sequence"/>
</dbReference>
<evidence type="ECO:0000256" key="1">
    <source>
        <dbReference type="ARBA" id="ARBA00022737"/>
    </source>
</evidence>
<dbReference type="EnsemblMetazoa" id="Aqu2.1.26837_001">
    <property type="protein sequence ID" value="Aqu2.1.26837_001"/>
    <property type="gene ID" value="Aqu2.1.26837"/>
</dbReference>
<dbReference type="InterPro" id="IPR013783">
    <property type="entry name" value="Ig-like_fold"/>
</dbReference>
<dbReference type="InParanoid" id="A0A1X7UGD4"/>
<keyword evidence="1" id="KW-0677">Repeat</keyword>
<gene>
    <name evidence="6" type="primary">109583458</name>
</gene>
<feature type="domain" description="Fibronectin type-III" evidence="5">
    <location>
        <begin position="231"/>
        <end position="330"/>
    </location>
</feature>
<sequence length="658" mass="70147">MFYSLSGSALFFFLCLACLSSTVTGAVTLVKEYDDYACPNTNAVITCTTDTGQLVWTSGSNQAYSTSSNLNVAHSVGDFTVRLISKSGNTLVSTAVINATSSNNGSTVICEDSFSAGGMTDTAVVLLATIPSLPLNFINTTTTYDTVVLNWTTPTSLGGVPIGQYRVTISPSLQSSCPGQCMTTGNNTESLTITNLQYGVTYTITVAASNCAGIGQSQTLNVTITAIEPNPPINLEACMSSIREVKVTWTCPSSMNIQSPPITNYTVTLTSPGLQTDTQYIPHIGCNHPYSLTRPVQSGSHLYTVSVTATNSVGESTNNPYTNIFTTPNISADSSLVTTTMALMSINMSWAVCQGIPAQFEVGYSLDSQSDSSSISVTLPLIDTLFIPLNGLNPNSYYRSEVQLNVGGDFPVVDGPSFTTNKEPTPNQCSSLLYTVTETALATPGSSTTGDTSRQCANESNLYLGIGVLAAVAAIAIIIVILVACVLIVKLRNKKNQVPVGDRDLQRLHTDSYSHLSTFTSSESKLLSSSPQPTGVVPDSPWNTMTMMTPNDSYGQRPPQPLPNEGVSEYAEIPSYHMPPHSDITNNPTYTQVDLNQVEPNKANDEYPPSDKERMSPPPSGQVDNPAYGMAGNPAPYIKPVNRYAESPIADEPSDEYI</sequence>
<keyword evidence="3" id="KW-0812">Transmembrane</keyword>
<keyword evidence="7" id="KW-1185">Reference proteome</keyword>
<dbReference type="EnsemblMetazoa" id="XM_019998824.1">
    <property type="protein sequence ID" value="XP_019854383.1"/>
    <property type="gene ID" value="LOC109583458"/>
</dbReference>
<dbReference type="Pfam" id="PF00041">
    <property type="entry name" value="fn3"/>
    <property type="match status" value="1"/>
</dbReference>
<dbReference type="STRING" id="400682.A0A1X7UGD4"/>
<dbReference type="CDD" id="cd00063">
    <property type="entry name" value="FN3"/>
    <property type="match status" value="2"/>
</dbReference>
<evidence type="ECO:0000256" key="4">
    <source>
        <dbReference type="SAM" id="SignalP"/>
    </source>
</evidence>
<keyword evidence="4" id="KW-0732">Signal</keyword>
<feature type="domain" description="Fibronectin type-III" evidence="5">
    <location>
        <begin position="133"/>
        <end position="230"/>
    </location>
</feature>
<evidence type="ECO:0000259" key="5">
    <source>
        <dbReference type="PROSITE" id="PS50853"/>
    </source>
</evidence>
<evidence type="ECO:0000313" key="7">
    <source>
        <dbReference type="Proteomes" id="UP000007879"/>
    </source>
</evidence>
<dbReference type="OrthoDB" id="6418794at2759"/>
<keyword evidence="3" id="KW-1133">Transmembrane helix</keyword>
<dbReference type="InterPro" id="IPR050964">
    <property type="entry name" value="Striated_Muscle_Regulatory"/>
</dbReference>
<dbReference type="KEGG" id="aqu:109583458"/>
<dbReference type="InterPro" id="IPR036116">
    <property type="entry name" value="FN3_sf"/>
</dbReference>
<feature type="region of interest" description="Disordered" evidence="2">
    <location>
        <begin position="600"/>
        <end position="634"/>
    </location>
</feature>
<reference evidence="6" key="2">
    <citation type="submission" date="2017-05" db="UniProtKB">
        <authorList>
            <consortium name="EnsemblMetazoa"/>
        </authorList>
    </citation>
    <scope>IDENTIFICATION</scope>
</reference>
<evidence type="ECO:0000313" key="6">
    <source>
        <dbReference type="EnsemblMetazoa" id="Aqu2.1.26837_001"/>
    </source>
</evidence>
<dbReference type="AlphaFoldDB" id="A0A1X7UGD4"/>
<dbReference type="PANTHER" id="PTHR13817">
    <property type="entry name" value="TITIN"/>
    <property type="match status" value="1"/>
</dbReference>
<evidence type="ECO:0000256" key="2">
    <source>
        <dbReference type="SAM" id="MobiDB-lite"/>
    </source>
</evidence>
<dbReference type="PANTHER" id="PTHR13817:SF166">
    <property type="entry name" value="NEURONAL IGCAM-RELATED"/>
    <property type="match status" value="1"/>
</dbReference>
<protein>
    <recommendedName>
        <fullName evidence="5">Fibronectin type-III domain-containing protein</fullName>
    </recommendedName>
</protein>
<evidence type="ECO:0000256" key="3">
    <source>
        <dbReference type="SAM" id="Phobius"/>
    </source>
</evidence>
<accession>A0A1X7UGD4</accession>
<keyword evidence="3" id="KW-0472">Membrane</keyword>
<dbReference type="PROSITE" id="PS50853">
    <property type="entry name" value="FN3"/>
    <property type="match status" value="2"/>
</dbReference>
<feature type="chain" id="PRO_5010862334" description="Fibronectin type-III domain-containing protein" evidence="4">
    <location>
        <begin position="26"/>
        <end position="658"/>
    </location>
</feature>
<feature type="region of interest" description="Disordered" evidence="2">
    <location>
        <begin position="522"/>
        <end position="564"/>
    </location>
</feature>
<organism evidence="6">
    <name type="scientific">Amphimedon queenslandica</name>
    <name type="common">Sponge</name>
    <dbReference type="NCBI Taxonomy" id="400682"/>
    <lineage>
        <taxon>Eukaryota</taxon>
        <taxon>Metazoa</taxon>
        <taxon>Porifera</taxon>
        <taxon>Demospongiae</taxon>
        <taxon>Heteroscleromorpha</taxon>
        <taxon>Haplosclerida</taxon>
        <taxon>Niphatidae</taxon>
        <taxon>Amphimedon</taxon>
    </lineage>
</organism>
<feature type="transmembrane region" description="Helical" evidence="3">
    <location>
        <begin position="462"/>
        <end position="489"/>
    </location>
</feature>
<dbReference type="InterPro" id="IPR003961">
    <property type="entry name" value="FN3_dom"/>
</dbReference>
<dbReference type="Gene3D" id="2.60.40.10">
    <property type="entry name" value="Immunoglobulins"/>
    <property type="match status" value="2"/>
</dbReference>